<gene>
    <name evidence="2" type="ORF">EJP67_29600</name>
</gene>
<comment type="caution">
    <text evidence="2">The sequence shown here is derived from an EMBL/GenBank/DDBJ whole genome shotgun (WGS) entry which is preliminary data.</text>
</comment>
<dbReference type="EMBL" id="RXFT01000018">
    <property type="protein sequence ID" value="RUR71206.1"/>
    <property type="molecule type" value="Genomic_DNA"/>
</dbReference>
<name>A0A433MTU3_9BURK</name>
<organism evidence="2 3">
    <name type="scientific">Variovorax guangxiensis</name>
    <dbReference type="NCBI Taxonomy" id="1775474"/>
    <lineage>
        <taxon>Bacteria</taxon>
        <taxon>Pseudomonadati</taxon>
        <taxon>Pseudomonadota</taxon>
        <taxon>Betaproteobacteria</taxon>
        <taxon>Burkholderiales</taxon>
        <taxon>Comamonadaceae</taxon>
        <taxon>Variovorax</taxon>
    </lineage>
</organism>
<evidence type="ECO:0000259" key="1">
    <source>
        <dbReference type="Pfam" id="PF16220"/>
    </source>
</evidence>
<dbReference type="InterPro" id="IPR032623">
    <property type="entry name" value="FecR_N"/>
</dbReference>
<dbReference type="RefSeq" id="WP_126025289.1">
    <property type="nucleotide sequence ID" value="NZ_RXFT01000018.1"/>
</dbReference>
<sequence>MTKQDKDHDPVWQIAWTWVRRQHERGGLGEAAGRELTQWLAADPLHRKAYEEAARLWLLVGLVPPANDVPPPDDGPGDSAAR</sequence>
<accession>A0A433MTU3</accession>
<reference evidence="2 3" key="1">
    <citation type="submission" date="2018-12" db="EMBL/GenBank/DDBJ databases">
        <title>The genome sequences of Variovorax guangxiensis DSM 27352.</title>
        <authorList>
            <person name="Gao J."/>
            <person name="Sun J."/>
        </authorList>
    </citation>
    <scope>NUCLEOTIDE SEQUENCE [LARGE SCALE GENOMIC DNA]</scope>
    <source>
        <strain evidence="2 3">DSM 27352</strain>
    </source>
</reference>
<evidence type="ECO:0000313" key="3">
    <source>
        <dbReference type="Proteomes" id="UP000281118"/>
    </source>
</evidence>
<feature type="domain" description="FecR N-terminal" evidence="1">
    <location>
        <begin position="15"/>
        <end position="56"/>
    </location>
</feature>
<protein>
    <submittedName>
        <fullName evidence="2">DUF4880 domain-containing protein</fullName>
    </submittedName>
</protein>
<dbReference type="AlphaFoldDB" id="A0A433MTU3"/>
<dbReference type="Proteomes" id="UP000281118">
    <property type="component" value="Unassembled WGS sequence"/>
</dbReference>
<proteinExistence type="predicted"/>
<evidence type="ECO:0000313" key="2">
    <source>
        <dbReference type="EMBL" id="RUR71206.1"/>
    </source>
</evidence>
<dbReference type="Pfam" id="PF16220">
    <property type="entry name" value="DUF4880"/>
    <property type="match status" value="1"/>
</dbReference>